<dbReference type="AlphaFoldDB" id="A0A161TFB6"/>
<dbReference type="STRING" id="1328760.A0A161TFB6"/>
<feature type="region of interest" description="Disordered" evidence="1">
    <location>
        <begin position="1"/>
        <end position="29"/>
    </location>
</feature>
<accession>A0A161TFB6</accession>
<dbReference type="GeneID" id="28894008"/>
<reference evidence="2 3" key="1">
    <citation type="journal article" date="2016" name="Fungal Biol.">
        <title>The genome of Xylona heveae provides a window into fungal endophytism.</title>
        <authorList>
            <person name="Gazis R."/>
            <person name="Kuo A."/>
            <person name="Riley R."/>
            <person name="LaButti K."/>
            <person name="Lipzen A."/>
            <person name="Lin J."/>
            <person name="Amirebrahimi M."/>
            <person name="Hesse C.N."/>
            <person name="Spatafora J.W."/>
            <person name="Henrissat B."/>
            <person name="Hainaut M."/>
            <person name="Grigoriev I.V."/>
            <person name="Hibbett D.S."/>
        </authorList>
    </citation>
    <scope>NUCLEOTIDE SEQUENCE [LARGE SCALE GENOMIC DNA]</scope>
    <source>
        <strain evidence="2 3">TC161</strain>
    </source>
</reference>
<name>A0A161TFB6_XYLHT</name>
<dbReference type="PANTHER" id="PTHR35391">
    <property type="entry name" value="C2H2-TYPE DOMAIN-CONTAINING PROTEIN-RELATED"/>
    <property type="match status" value="1"/>
</dbReference>
<dbReference type="EMBL" id="KV407456">
    <property type="protein sequence ID" value="KZF24707.1"/>
    <property type="molecule type" value="Genomic_DNA"/>
</dbReference>
<dbReference type="Proteomes" id="UP000076632">
    <property type="component" value="Unassembled WGS sequence"/>
</dbReference>
<evidence type="ECO:0000313" key="3">
    <source>
        <dbReference type="Proteomes" id="UP000076632"/>
    </source>
</evidence>
<dbReference type="RefSeq" id="XP_018190262.1">
    <property type="nucleotide sequence ID" value="XM_018328871.1"/>
</dbReference>
<evidence type="ECO:0000313" key="2">
    <source>
        <dbReference type="EMBL" id="KZF24707.1"/>
    </source>
</evidence>
<keyword evidence="3" id="KW-1185">Reference proteome</keyword>
<dbReference type="PANTHER" id="PTHR35391:SF3">
    <property type="entry name" value="FINGER DOMAIN PROTEIN, PUTATIVE (AFU_ORTHOLOGUE AFUA_8G04300)-RELATED"/>
    <property type="match status" value="1"/>
</dbReference>
<sequence length="590" mass="67837">MELQETGMISNEPQEDDTTKPVTSGEQCDLPHKHLRRMIMDKFPEGDPQLIERIATECWTLYCGLKEGYAESEKQARKDAHSDRDSGNGSKLQSKAVRIALSILKDFENSNVEKNICFDEHFPHSYSFPGAPSPPVPLKIGPLFLCTICSKLVPVFSDVDIWRRHIFDHISPYICTFQDCPERQHRFSSLSSWTDHEFNCHRKPSKWQCIFCLPCSEQSYIYFGLRNFEAHLDLVHRECYSAEDKFSIMEKCKRSPVKNTAKKATCPFCATELQNKRRMIAGHVGRHLEDIALPIASIFLAAEESDREFIDSNSAGVSDNLLSNPEHNLPKCNETGSCLWGLSKADWKHVIGGRSTENELHKHMNPQHDADPLFPDFPFSCFEHESNQESSYDQHMKWKYDLDSVLGMNYDNQPHHYAKSRDSVAPCSSTPDREPEDGGPEFPALLRLMRSKIHHYAGERPSENIFDEKVQELESPASKIIQEQQLREELQKIFFRRAGFLLSKNPGPFTPEHNNNSSLVDEPRVSSETVTRDISFCHICEEVNLTLPIIYCKIGKCRKRWHRKCQTARDVIYQECKCLTPISYLIISLF</sequence>
<dbReference type="OrthoDB" id="20872at2759"/>
<protein>
    <recommendedName>
        <fullName evidence="4">C2H2-type domain-containing protein</fullName>
    </recommendedName>
</protein>
<proteinExistence type="predicted"/>
<evidence type="ECO:0000256" key="1">
    <source>
        <dbReference type="SAM" id="MobiDB-lite"/>
    </source>
</evidence>
<gene>
    <name evidence="2" type="ORF">L228DRAFT_102689</name>
</gene>
<feature type="region of interest" description="Disordered" evidence="1">
    <location>
        <begin position="416"/>
        <end position="439"/>
    </location>
</feature>
<evidence type="ECO:0008006" key="4">
    <source>
        <dbReference type="Google" id="ProtNLM"/>
    </source>
</evidence>
<organism evidence="2 3">
    <name type="scientific">Xylona heveae (strain CBS 132557 / TC161)</name>
    <dbReference type="NCBI Taxonomy" id="1328760"/>
    <lineage>
        <taxon>Eukaryota</taxon>
        <taxon>Fungi</taxon>
        <taxon>Dikarya</taxon>
        <taxon>Ascomycota</taxon>
        <taxon>Pezizomycotina</taxon>
        <taxon>Xylonomycetes</taxon>
        <taxon>Xylonales</taxon>
        <taxon>Xylonaceae</taxon>
        <taxon>Xylona</taxon>
    </lineage>
</organism>
<dbReference type="InParanoid" id="A0A161TFB6"/>